<feature type="compositionally biased region" description="Low complexity" evidence="1">
    <location>
        <begin position="153"/>
        <end position="168"/>
    </location>
</feature>
<feature type="region of interest" description="Disordered" evidence="1">
    <location>
        <begin position="601"/>
        <end position="626"/>
    </location>
</feature>
<feature type="region of interest" description="Disordered" evidence="1">
    <location>
        <begin position="1"/>
        <end position="53"/>
    </location>
</feature>
<dbReference type="EMBL" id="JAANBB010000006">
    <property type="protein sequence ID" value="KAF7557299.1"/>
    <property type="molecule type" value="Genomic_DNA"/>
</dbReference>
<feature type="compositionally biased region" description="Basic and acidic residues" evidence="1">
    <location>
        <begin position="617"/>
        <end position="626"/>
    </location>
</feature>
<protein>
    <recommendedName>
        <fullName evidence="5">Integral membrane protein</fullName>
    </recommendedName>
</protein>
<feature type="region of interest" description="Disordered" evidence="1">
    <location>
        <begin position="83"/>
        <end position="334"/>
    </location>
</feature>
<comment type="caution">
    <text evidence="3">The sequence shown here is derived from an EMBL/GenBank/DDBJ whole genome shotgun (WGS) entry which is preliminary data.</text>
</comment>
<dbReference type="Proteomes" id="UP000722485">
    <property type="component" value="Unassembled WGS sequence"/>
</dbReference>
<dbReference type="AlphaFoldDB" id="A0A9P5LM11"/>
<dbReference type="PANTHER" id="PTHR35872:SF2">
    <property type="entry name" value="INTEGRAL MEMBRANE PROTEIN (AFU_ORTHOLOGUE AFUA_5G07110)"/>
    <property type="match status" value="1"/>
</dbReference>
<feature type="transmembrane region" description="Helical" evidence="2">
    <location>
        <begin position="479"/>
        <end position="507"/>
    </location>
</feature>
<keyword evidence="4" id="KW-1185">Reference proteome</keyword>
<dbReference type="PANTHER" id="PTHR35872">
    <property type="entry name" value="INTEGRAL MEMBRANE PROTEIN (AFU_ORTHOLOGUE AFUA_5G07110)"/>
    <property type="match status" value="1"/>
</dbReference>
<name>A0A9P5LM11_9HYPO</name>
<dbReference type="OrthoDB" id="3365211at2759"/>
<evidence type="ECO:0000313" key="4">
    <source>
        <dbReference type="Proteomes" id="UP000722485"/>
    </source>
</evidence>
<feature type="compositionally biased region" description="Low complexity" evidence="1">
    <location>
        <begin position="183"/>
        <end position="198"/>
    </location>
</feature>
<keyword evidence="2" id="KW-1133">Transmembrane helix</keyword>
<feature type="transmembrane region" description="Helical" evidence="2">
    <location>
        <begin position="699"/>
        <end position="721"/>
    </location>
</feature>
<feature type="compositionally biased region" description="Polar residues" evidence="1">
    <location>
        <begin position="36"/>
        <end position="45"/>
    </location>
</feature>
<evidence type="ECO:0000313" key="3">
    <source>
        <dbReference type="EMBL" id="KAF7557299.1"/>
    </source>
</evidence>
<keyword evidence="2" id="KW-0472">Membrane</keyword>
<evidence type="ECO:0000256" key="2">
    <source>
        <dbReference type="SAM" id="Phobius"/>
    </source>
</evidence>
<evidence type="ECO:0000256" key="1">
    <source>
        <dbReference type="SAM" id="MobiDB-lite"/>
    </source>
</evidence>
<dbReference type="Pfam" id="PF11204">
    <property type="entry name" value="DUF2985"/>
    <property type="match status" value="1"/>
</dbReference>
<feature type="compositionally biased region" description="Low complexity" evidence="1">
    <location>
        <begin position="119"/>
        <end position="134"/>
    </location>
</feature>
<feature type="compositionally biased region" description="Basic and acidic residues" evidence="1">
    <location>
        <begin position="748"/>
        <end position="776"/>
    </location>
</feature>
<organism evidence="3 4">
    <name type="scientific">Cylindrodendrum hubeiense</name>
    <dbReference type="NCBI Taxonomy" id="595255"/>
    <lineage>
        <taxon>Eukaryota</taxon>
        <taxon>Fungi</taxon>
        <taxon>Dikarya</taxon>
        <taxon>Ascomycota</taxon>
        <taxon>Pezizomycotina</taxon>
        <taxon>Sordariomycetes</taxon>
        <taxon>Hypocreomycetidae</taxon>
        <taxon>Hypocreales</taxon>
        <taxon>Nectriaceae</taxon>
        <taxon>Cylindrodendrum</taxon>
    </lineage>
</organism>
<feature type="region of interest" description="Disordered" evidence="1">
    <location>
        <begin position="748"/>
        <end position="793"/>
    </location>
</feature>
<accession>A0A9P5LM11</accession>
<evidence type="ECO:0008006" key="5">
    <source>
        <dbReference type="Google" id="ProtNLM"/>
    </source>
</evidence>
<sequence>MDAPGELGSPANPSRRSAPVTPRRMGLVWGSFGQGPANQAGSQGDTGNGAANRARSHYASTFPLQVLLPSFAALAIPSPPRLHCRQGLMDPHRQPQPTGHLQVASSSSSATPHNRRRLSPSPSRSPANPATPAALDDGAGDYFPALVEAPSARSVRSRLSQPSSRRSSIVATPGTRPALDQGRISSIRIRRSSNASIRTPGNGQPTPSEGLFDSRDAPGGRPRSISQPERAHVPDNAGLARHSRRVPQIAMPRLTEEGGRPTLAELGVDTTSPISPTMSLPEHTTSPIPELAPDRNRLQRKRKLSNMFWPGKTGRQTESRDSRQSQATQEEDEYGQELVDWLDMIDPEVQTLSTLTNVQNSLFIPDLGSLINRRPTYVLSQHAPEQEWAKGAMAEERRRADQQLADLDPERPPIQRTSTISSRLTESHYAALPHGTSLEGWSAAEKSELDDHVRHMLHSRRARFKRRMRGFGQYVKRPLGFFVTLYATLITLFGLAWVLFLIGWIYVGDKQVYTIHIIDSVLVALFAVMGDGLAPFRVVDTYHMFFIARYSRMIRNAEKGKRPRSKLRKRSIPDEVQENLDPNGGCITSHEAREILRSAGPCANDENRDSNQMADLESAKSSDTDHDLPALTYAQLKSLQHHQKKFSRSHSFYKPHETFTHHSFPLGYLIAIVVLLDCHSLLQISLGACTWGIDYHTRPFAITTVILCVSITCNITAGLLISRGDRKTRKKEVMELIDRQELTEHAIKHIEEKRKKEQEKAEKEKEQEKEQEKEDQNSQSESSRSGKLFKLPS</sequence>
<feature type="transmembrane region" description="Helical" evidence="2">
    <location>
        <begin position="666"/>
        <end position="693"/>
    </location>
</feature>
<gene>
    <name evidence="3" type="ORF">G7Z17_g757</name>
</gene>
<proteinExistence type="predicted"/>
<feature type="compositionally biased region" description="Polar residues" evidence="1">
    <location>
        <begin position="269"/>
        <end position="287"/>
    </location>
</feature>
<dbReference type="InterPro" id="IPR021369">
    <property type="entry name" value="DUF2985"/>
</dbReference>
<reference evidence="3" key="1">
    <citation type="submission" date="2020-03" db="EMBL/GenBank/DDBJ databases">
        <title>Draft Genome Sequence of Cylindrodendrum hubeiense.</title>
        <authorList>
            <person name="Buettner E."/>
            <person name="Kellner H."/>
        </authorList>
    </citation>
    <scope>NUCLEOTIDE SEQUENCE</scope>
    <source>
        <strain evidence="3">IHI 201604</strain>
    </source>
</reference>
<feature type="compositionally biased region" description="Polar residues" evidence="1">
    <location>
        <begin position="95"/>
        <end position="112"/>
    </location>
</feature>
<keyword evidence="2" id="KW-0812">Transmembrane</keyword>